<dbReference type="CDD" id="cd13654">
    <property type="entry name" value="PBP2_phosphate_like_2"/>
    <property type="match status" value="1"/>
</dbReference>
<sequence>MLLLVLSLIVGCSSNAKQAEGDQDQLTGSIQIDGSSTVFPISQAVAEEFMKENSGVQVTVSTSGTGGGFEKWAKGETDINDASRPIKDEEKKAAAKKGIEPLEIPVAYDAITIVVNKENDFIDQMTLEELKKIWEPGSNVKTWKDVNDKWPAEPIKLYGPGTNHGTFDYFTEVVLETDKKSRTDYTAGEYNTLVQGVAGDKNALGYFGFAYYQENQDKLKAVKIVNEKGEAVAPSVETVNNGTYTPLSRSVYIYPSQKAMERPEVKAFVDFYLEKGHELVEEVGYVKLPEDELKKARETAKGK</sequence>
<reference evidence="12 13" key="1">
    <citation type="submission" date="2020-01" db="EMBL/GenBank/DDBJ databases">
        <authorList>
            <person name="Gulvik C.A."/>
            <person name="Batra D.G."/>
        </authorList>
    </citation>
    <scope>NUCLEOTIDE SEQUENCE [LARGE SCALE GENOMIC DNA]</scope>
    <source>
        <strain evidence="12 13">W9323</strain>
    </source>
</reference>
<evidence type="ECO:0000256" key="7">
    <source>
        <dbReference type="ARBA" id="ARBA00022729"/>
    </source>
</evidence>
<feature type="signal peptide" evidence="10">
    <location>
        <begin position="1"/>
        <end position="18"/>
    </location>
</feature>
<evidence type="ECO:0000313" key="13">
    <source>
        <dbReference type="Proteomes" id="UP000503088"/>
    </source>
</evidence>
<protein>
    <recommendedName>
        <fullName evidence="10">Phosphate-binding protein</fullName>
    </recommendedName>
</protein>
<evidence type="ECO:0000256" key="6">
    <source>
        <dbReference type="ARBA" id="ARBA00022592"/>
    </source>
</evidence>
<keyword evidence="8 10" id="KW-0564">Palmitate</keyword>
<keyword evidence="13" id="KW-1185">Reference proteome</keyword>
<evidence type="ECO:0000256" key="5">
    <source>
        <dbReference type="ARBA" id="ARBA00022448"/>
    </source>
</evidence>
<evidence type="ECO:0000256" key="4">
    <source>
        <dbReference type="ARBA" id="ARBA00011529"/>
    </source>
</evidence>
<evidence type="ECO:0000256" key="10">
    <source>
        <dbReference type="RuleBase" id="RU367119"/>
    </source>
</evidence>
<keyword evidence="6 10" id="KW-0592">Phosphate transport</keyword>
<keyword evidence="7 10" id="KW-0732">Signal</keyword>
<dbReference type="InterPro" id="IPR024370">
    <property type="entry name" value="PBP_domain"/>
</dbReference>
<proteinExistence type="inferred from homology"/>
<dbReference type="AlphaFoldDB" id="A0A7D4CXI2"/>
<keyword evidence="9 10" id="KW-0449">Lipoprotein</keyword>
<dbReference type="InterPro" id="IPR050811">
    <property type="entry name" value="Phosphate_ABC_transporter"/>
</dbReference>
<dbReference type="PANTHER" id="PTHR30570:SF1">
    <property type="entry name" value="PHOSPHATE-BINDING PROTEIN PSTS"/>
    <property type="match status" value="1"/>
</dbReference>
<evidence type="ECO:0000256" key="9">
    <source>
        <dbReference type="ARBA" id="ARBA00023288"/>
    </source>
</evidence>
<feature type="domain" description="PBP" evidence="11">
    <location>
        <begin position="26"/>
        <end position="273"/>
    </location>
</feature>
<keyword evidence="10" id="KW-1003">Cell membrane</keyword>
<dbReference type="Pfam" id="PF12849">
    <property type="entry name" value="PBP_like_2"/>
    <property type="match status" value="1"/>
</dbReference>
<name>A0A7D4CXI2_9BACL</name>
<evidence type="ECO:0000256" key="2">
    <source>
        <dbReference type="ARBA" id="ARBA00004193"/>
    </source>
</evidence>
<dbReference type="GO" id="GO:0042301">
    <property type="term" value="F:phosphate ion binding"/>
    <property type="evidence" value="ECO:0007669"/>
    <property type="project" value="UniProtKB-UniRule"/>
</dbReference>
<keyword evidence="10" id="KW-0472">Membrane</keyword>
<comment type="function">
    <text evidence="1">Part of the ABC transporter complex PstSACB involved in phosphate import.</text>
</comment>
<accession>A0A7D4CXI2</accession>
<dbReference type="KEGG" id="kpul:GXN76_05375"/>
<evidence type="ECO:0000259" key="11">
    <source>
        <dbReference type="Pfam" id="PF12849"/>
    </source>
</evidence>
<feature type="chain" id="PRO_5039755288" description="Phosphate-binding protein" evidence="10">
    <location>
        <begin position="19"/>
        <end position="303"/>
    </location>
</feature>
<gene>
    <name evidence="12" type="ORF">GXN76_05375</name>
</gene>
<dbReference type="Proteomes" id="UP000503088">
    <property type="component" value="Chromosome"/>
</dbReference>
<dbReference type="Gene3D" id="3.40.190.10">
    <property type="entry name" value="Periplasmic binding protein-like II"/>
    <property type="match status" value="2"/>
</dbReference>
<dbReference type="FunFam" id="3.40.190.10:FF:000055">
    <property type="entry name" value="Phosphate ABC transporter, phosphate-binding protein"/>
    <property type="match status" value="1"/>
</dbReference>
<evidence type="ECO:0000256" key="8">
    <source>
        <dbReference type="ARBA" id="ARBA00023139"/>
    </source>
</evidence>
<comment type="subcellular location">
    <subcellularLocation>
        <location evidence="2 10">Cell membrane</location>
        <topology evidence="2 10">Lipid-anchor</topology>
    </subcellularLocation>
</comment>
<evidence type="ECO:0000256" key="1">
    <source>
        <dbReference type="ARBA" id="ARBA00002841"/>
    </source>
</evidence>
<dbReference type="EMBL" id="CP048104">
    <property type="protein sequence ID" value="QKG85917.1"/>
    <property type="molecule type" value="Genomic_DNA"/>
</dbReference>
<dbReference type="PANTHER" id="PTHR30570">
    <property type="entry name" value="PERIPLASMIC PHOSPHATE BINDING COMPONENT OF PHOSPHATE ABC TRANSPORTER"/>
    <property type="match status" value="1"/>
</dbReference>
<comment type="similarity">
    <text evidence="3 10">Belongs to the PstS family.</text>
</comment>
<organism evidence="12 13">
    <name type="scientific">Kroppenstedtia pulmonis</name>
    <dbReference type="NCBI Taxonomy" id="1380685"/>
    <lineage>
        <taxon>Bacteria</taxon>
        <taxon>Bacillati</taxon>
        <taxon>Bacillota</taxon>
        <taxon>Bacilli</taxon>
        <taxon>Bacillales</taxon>
        <taxon>Thermoactinomycetaceae</taxon>
        <taxon>Kroppenstedtia</taxon>
    </lineage>
</organism>
<dbReference type="GO" id="GO:0005886">
    <property type="term" value="C:plasma membrane"/>
    <property type="evidence" value="ECO:0007669"/>
    <property type="project" value="UniProtKB-SubCell"/>
</dbReference>
<dbReference type="InterPro" id="IPR011862">
    <property type="entry name" value="Phos-bd"/>
</dbReference>
<evidence type="ECO:0000313" key="12">
    <source>
        <dbReference type="EMBL" id="QKG85917.1"/>
    </source>
</evidence>
<keyword evidence="5 10" id="KW-0813">Transport</keyword>
<comment type="subunit">
    <text evidence="4 10">The complex is composed of two ATP-binding proteins (PstB), two transmembrane proteins (PstC and PstA) and a solute-binding protein (PstS).</text>
</comment>
<dbReference type="NCBIfam" id="TIGR02136">
    <property type="entry name" value="ptsS_2"/>
    <property type="match status" value="1"/>
</dbReference>
<comment type="function">
    <text evidence="10">Involved in the system for phosphate transport across the cytoplasmic membrane.</text>
</comment>
<dbReference type="GO" id="GO:0006817">
    <property type="term" value="P:phosphate ion transport"/>
    <property type="evidence" value="ECO:0007669"/>
    <property type="project" value="UniProtKB-UniRule"/>
</dbReference>
<dbReference type="SUPFAM" id="SSF53850">
    <property type="entry name" value="Periplasmic binding protein-like II"/>
    <property type="match status" value="1"/>
</dbReference>
<evidence type="ECO:0000256" key="3">
    <source>
        <dbReference type="ARBA" id="ARBA00008725"/>
    </source>
</evidence>